<proteinExistence type="inferred from homology"/>
<evidence type="ECO:0000256" key="4">
    <source>
        <dbReference type="ARBA" id="ARBA00022694"/>
    </source>
</evidence>
<comment type="caution">
    <text evidence="9">The sequence shown here is derived from an EMBL/GenBank/DDBJ whole genome shotgun (WGS) entry which is preliminary data.</text>
</comment>
<keyword evidence="5 7" id="KW-0671">Queuosine biosynthesis</keyword>
<feature type="binding site" evidence="7">
    <location>
        <position position="318"/>
    </location>
    <ligand>
        <name>Zn(2+)</name>
        <dbReference type="ChEBI" id="CHEBI:29105"/>
    </ligand>
</feature>
<dbReference type="PANTHER" id="PTHR46499:SF1">
    <property type="entry name" value="QUEUINE TRNA-RIBOSYLTRANSFERASE"/>
    <property type="match status" value="1"/>
</dbReference>
<accession>A0A845B265</accession>
<feature type="binding site" evidence="7">
    <location>
        <position position="313"/>
    </location>
    <ligand>
        <name>Zn(2+)</name>
        <dbReference type="ChEBI" id="CHEBI:29105"/>
    </ligand>
</feature>
<evidence type="ECO:0000256" key="5">
    <source>
        <dbReference type="ARBA" id="ARBA00022785"/>
    </source>
</evidence>
<dbReference type="RefSeq" id="WP_160755303.1">
    <property type="nucleotide sequence ID" value="NZ_WTYL01000001.1"/>
</dbReference>
<keyword evidence="7" id="KW-0862">Zinc</keyword>
<keyword evidence="3 7" id="KW-0808">Transferase</keyword>
<dbReference type="Gene3D" id="3.20.20.105">
    <property type="entry name" value="Queuine tRNA-ribosyltransferase-like"/>
    <property type="match status" value="1"/>
</dbReference>
<comment type="subunit">
    <text evidence="7">Homodimer. Within each dimer, one monomer is responsible for RNA recognition and catalysis, while the other monomer binds to the replacement base PreQ1.</text>
</comment>
<protein>
    <recommendedName>
        <fullName evidence="7">Queuine tRNA-ribosyltransferase</fullName>
        <ecNumber evidence="7">2.4.2.29</ecNumber>
    </recommendedName>
    <alternativeName>
        <fullName evidence="7">Guanine insertion enzyme</fullName>
    </alternativeName>
    <alternativeName>
        <fullName evidence="7">tRNA-guanine transglycosylase</fullName>
    </alternativeName>
</protein>
<keyword evidence="7" id="KW-0479">Metal-binding</keyword>
<sequence length="381" mass="41923">MTETRPPRFQFTIAATDGKARTGTIAMRRGEIRTPAFMPVGTAATVKAMKPETVRATGADIILGNTYHLMLRPGAERVARLGGLHRFMNWQRPILTDSGGYQVMSLSDLRKLTEEGVEFRSHLDGSKHMLTPERSMEIQRLLGSDIVMAFDECPRADQPREVIEASMEMSMRWAQRSRDAFDAGGDHAAGAALFGIQQGALDEDLRRRSAEALTAIGFDGYAIGGLAVGEGQEAMFATLDFAPGQLPCDRPRYLMGVGKPDDLVGAVERGVDIFDCVLPSRSGRNGQAFTWNGPINLRNARFAEDTDPLDDRCSCPTCATYTRAYVHHLVKSGEILGAMLMTEHNIAFYQQLMQAMRDAIAEGRFAAFASSFRNEYLKKAA</sequence>
<dbReference type="OrthoDB" id="9805417at2"/>
<feature type="active site" description="Nucleophile" evidence="7">
    <location>
        <position position="275"/>
    </location>
</feature>
<dbReference type="GO" id="GO:0008479">
    <property type="term" value="F:tRNA-guanosine(34) queuine transglycosylase activity"/>
    <property type="evidence" value="ECO:0007669"/>
    <property type="project" value="UniProtKB-UniRule"/>
</dbReference>
<dbReference type="InterPro" id="IPR036511">
    <property type="entry name" value="TGT-like_sf"/>
</dbReference>
<dbReference type="EC" id="2.4.2.29" evidence="7"/>
<feature type="binding site" evidence="7">
    <location>
        <position position="198"/>
    </location>
    <ligand>
        <name>substrate</name>
    </ligand>
</feature>
<evidence type="ECO:0000256" key="2">
    <source>
        <dbReference type="ARBA" id="ARBA00022676"/>
    </source>
</evidence>
<evidence type="ECO:0000256" key="3">
    <source>
        <dbReference type="ARBA" id="ARBA00022679"/>
    </source>
</evidence>
<evidence type="ECO:0000256" key="1">
    <source>
        <dbReference type="ARBA" id="ARBA00004691"/>
    </source>
</evidence>
<feature type="binding site" evidence="7">
    <location>
        <begin position="97"/>
        <end position="101"/>
    </location>
    <ligand>
        <name>substrate</name>
    </ligand>
</feature>
<comment type="catalytic activity">
    <reaction evidence="6 7">
        <text>7-aminomethyl-7-carbaguanine + guanosine(34) in tRNA = 7-aminomethyl-7-carbaguanosine(34) in tRNA + guanine</text>
        <dbReference type="Rhea" id="RHEA:24104"/>
        <dbReference type="Rhea" id="RHEA-COMP:10341"/>
        <dbReference type="Rhea" id="RHEA-COMP:10342"/>
        <dbReference type="ChEBI" id="CHEBI:16235"/>
        <dbReference type="ChEBI" id="CHEBI:58703"/>
        <dbReference type="ChEBI" id="CHEBI:74269"/>
        <dbReference type="ChEBI" id="CHEBI:82833"/>
        <dbReference type="EC" id="2.4.2.29"/>
    </reaction>
</comment>
<dbReference type="InterPro" id="IPR050076">
    <property type="entry name" value="ArchSynthase1/Queuine_TRR"/>
</dbReference>
<feature type="binding site" evidence="7">
    <location>
        <position position="315"/>
    </location>
    <ligand>
        <name>Zn(2+)</name>
        <dbReference type="ChEBI" id="CHEBI:29105"/>
    </ligand>
</feature>
<feature type="active site" description="Proton acceptor" evidence="7">
    <location>
        <position position="97"/>
    </location>
</feature>
<dbReference type="NCBIfam" id="TIGR00430">
    <property type="entry name" value="Q_tRNA_tgt"/>
    <property type="match status" value="1"/>
</dbReference>
<dbReference type="UniPathway" id="UPA00392"/>
<evidence type="ECO:0000259" key="8">
    <source>
        <dbReference type="Pfam" id="PF01702"/>
    </source>
</evidence>
<comment type="caution">
    <text evidence="7">Lacks conserved residue(s) required for the propagation of feature annotation.</text>
</comment>
<dbReference type="InterPro" id="IPR004803">
    <property type="entry name" value="TGT"/>
</dbReference>
<keyword evidence="10" id="KW-1185">Reference proteome</keyword>
<evidence type="ECO:0000313" key="9">
    <source>
        <dbReference type="EMBL" id="MXP43722.1"/>
    </source>
</evidence>
<dbReference type="SUPFAM" id="SSF51713">
    <property type="entry name" value="tRNA-guanine transglycosylase"/>
    <property type="match status" value="1"/>
</dbReference>
<dbReference type="InterPro" id="IPR002616">
    <property type="entry name" value="tRNA_ribo_trans-like"/>
</dbReference>
<evidence type="ECO:0000313" key="10">
    <source>
        <dbReference type="Proteomes" id="UP000431922"/>
    </source>
</evidence>
<keyword evidence="2 7" id="KW-0328">Glycosyltransferase</keyword>
<dbReference type="Proteomes" id="UP000431922">
    <property type="component" value="Unassembled WGS sequence"/>
</dbReference>
<comment type="cofactor">
    <cofactor evidence="7">
        <name>Zn(2+)</name>
        <dbReference type="ChEBI" id="CHEBI:29105"/>
    </cofactor>
    <text evidence="7">Binds 1 zinc ion per subunit.</text>
</comment>
<dbReference type="PANTHER" id="PTHR46499">
    <property type="entry name" value="QUEUINE TRNA-RIBOSYLTRANSFERASE"/>
    <property type="match status" value="1"/>
</dbReference>
<dbReference type="NCBIfam" id="TIGR00449">
    <property type="entry name" value="tgt_general"/>
    <property type="match status" value="1"/>
</dbReference>
<dbReference type="HAMAP" id="MF_00168">
    <property type="entry name" value="Q_tRNA_Tgt"/>
    <property type="match status" value="1"/>
</dbReference>
<comment type="function">
    <text evidence="7">Catalyzes the base-exchange of a guanine (G) residue with the queuine precursor 7-aminomethyl-7-deazaguanine (PreQ1) at position 34 (anticodon wobble position) in tRNAs with GU(N) anticodons (tRNA-Asp, -Asn, -His and -Tyr). Catalysis occurs through a double-displacement mechanism. The nucleophile active site attacks the C1' of nucleotide 34 to detach the guanine base from the RNA, forming a covalent enzyme-RNA intermediate. The proton acceptor active site deprotonates the incoming PreQ1, allowing a nucleophilic attack on the C1' of the ribose to form the product. After dissociation, two additional enzymatic reactions on the tRNA convert PreQ1 to queuine (Q), resulting in the hypermodified nucleoside queuosine (7-(((4,5-cis-dihydroxy-2-cyclopenten-1-yl)amino)methyl)-7-deazaguanosine).</text>
</comment>
<dbReference type="FunFam" id="3.20.20.105:FF:000001">
    <property type="entry name" value="Queuine tRNA-ribosyltransferase"/>
    <property type="match status" value="1"/>
</dbReference>
<feature type="binding site" evidence="7">
    <location>
        <position position="151"/>
    </location>
    <ligand>
        <name>substrate</name>
    </ligand>
</feature>
<feature type="binding site" evidence="7">
    <location>
        <position position="225"/>
    </location>
    <ligand>
        <name>substrate</name>
    </ligand>
</feature>
<keyword evidence="4 7" id="KW-0819">tRNA processing</keyword>
<dbReference type="AlphaFoldDB" id="A0A845B265"/>
<organism evidence="9 10">
    <name type="scientific">Allopontixanthobacter sediminis</name>
    <dbReference type="NCBI Taxonomy" id="1689985"/>
    <lineage>
        <taxon>Bacteria</taxon>
        <taxon>Pseudomonadati</taxon>
        <taxon>Pseudomonadota</taxon>
        <taxon>Alphaproteobacteria</taxon>
        <taxon>Sphingomonadales</taxon>
        <taxon>Erythrobacteraceae</taxon>
        <taxon>Allopontixanthobacter</taxon>
    </lineage>
</organism>
<evidence type="ECO:0000256" key="7">
    <source>
        <dbReference type="HAMAP-Rule" id="MF_00168"/>
    </source>
</evidence>
<feature type="domain" description="tRNA-guanine(15) transglycosylase-like" evidence="8">
    <location>
        <begin position="19"/>
        <end position="376"/>
    </location>
</feature>
<name>A0A845B265_9SPHN</name>
<comment type="pathway">
    <text evidence="1 7">tRNA modification; tRNA-queuosine biosynthesis.</text>
</comment>
<evidence type="ECO:0000256" key="6">
    <source>
        <dbReference type="ARBA" id="ARBA00050112"/>
    </source>
</evidence>
<feature type="binding site" evidence="7">
    <location>
        <position position="344"/>
    </location>
    <ligand>
        <name>Zn(2+)</name>
        <dbReference type="ChEBI" id="CHEBI:29105"/>
    </ligand>
</feature>
<dbReference type="GO" id="GO:0008616">
    <property type="term" value="P:tRNA queuosine(34) biosynthetic process"/>
    <property type="evidence" value="ECO:0007669"/>
    <property type="project" value="UniProtKB-UniRule"/>
</dbReference>
<dbReference type="GO" id="GO:0046872">
    <property type="term" value="F:metal ion binding"/>
    <property type="evidence" value="ECO:0007669"/>
    <property type="project" value="UniProtKB-KW"/>
</dbReference>
<dbReference type="Pfam" id="PF01702">
    <property type="entry name" value="TGT"/>
    <property type="match status" value="1"/>
</dbReference>
<comment type="similarity">
    <text evidence="7">Belongs to the queuine tRNA-ribosyltransferase family.</text>
</comment>
<gene>
    <name evidence="7 9" type="primary">tgt</name>
    <name evidence="9" type="ORF">GRI65_04525</name>
</gene>
<feature type="region of interest" description="RNA binding" evidence="7">
    <location>
        <begin position="256"/>
        <end position="262"/>
    </location>
</feature>
<dbReference type="EMBL" id="WTYL01000001">
    <property type="protein sequence ID" value="MXP43722.1"/>
    <property type="molecule type" value="Genomic_DNA"/>
</dbReference>
<dbReference type="GO" id="GO:0005829">
    <property type="term" value="C:cytosol"/>
    <property type="evidence" value="ECO:0007669"/>
    <property type="project" value="TreeGrafter"/>
</dbReference>
<reference evidence="9 10" key="1">
    <citation type="submission" date="2019-12" db="EMBL/GenBank/DDBJ databases">
        <title>Genomic-based taxomic classification of the family Erythrobacteraceae.</title>
        <authorList>
            <person name="Xu L."/>
        </authorList>
    </citation>
    <scope>NUCLEOTIDE SEQUENCE [LARGE SCALE GENOMIC DNA]</scope>
    <source>
        <strain evidence="9 10">KCTC 42453</strain>
    </source>
</reference>